<dbReference type="EMBL" id="JAENQP010000011">
    <property type="protein sequence ID" value="MBO3359947.1"/>
    <property type="molecule type" value="Genomic_DNA"/>
</dbReference>
<dbReference type="EMBL" id="RQNR01000009">
    <property type="protein sequence ID" value="RQN23159.1"/>
    <property type="molecule type" value="Genomic_DNA"/>
</dbReference>
<dbReference type="Proteomes" id="UP000273641">
    <property type="component" value="Unassembled WGS sequence"/>
</dbReference>
<reference evidence="3" key="3">
    <citation type="journal article" date="2018" name="Genome Biol.">
        <title>SKESA: strategic k-mer extension for scrupulous assemblies.</title>
        <authorList>
            <person name="Souvorov A."/>
            <person name="Agarwala R."/>
            <person name="Lipman D.J."/>
        </authorList>
    </citation>
    <scope>NUCLEOTIDE SEQUENCE</scope>
    <source>
        <strain evidence="3">C25</strain>
    </source>
</reference>
<dbReference type="Proteomes" id="UP001289066">
    <property type="component" value="Unassembled WGS sequence"/>
</dbReference>
<evidence type="ECO:0000313" key="11">
    <source>
        <dbReference type="EMBL" id="PWX37068.1"/>
    </source>
</evidence>
<dbReference type="EMBL" id="WNUI01000014">
    <property type="protein sequence ID" value="MDZ4908851.1"/>
    <property type="molecule type" value="Genomic_DNA"/>
</dbReference>
<evidence type="ECO:0000313" key="13">
    <source>
        <dbReference type="EMBL" id="SQB59606.1"/>
    </source>
</evidence>
<proteinExistence type="predicted"/>
<dbReference type="EMBL" id="WNUR01000051">
    <property type="protein sequence ID" value="MDZ7542236.1"/>
    <property type="molecule type" value="Genomic_DNA"/>
</dbReference>
<dbReference type="Proteomes" id="UP000247117">
    <property type="component" value="Unassembled WGS sequence"/>
</dbReference>
<dbReference type="Proteomes" id="UP000855421">
    <property type="component" value="Unassembled WGS sequence"/>
</dbReference>
<dbReference type="AlphaFoldDB" id="A0A127EET0"/>
<dbReference type="Proteomes" id="UP001288944">
    <property type="component" value="Unassembled WGS sequence"/>
</dbReference>
<sequence length="168" mass="19600">MFKINDYIMYGTVGVCQVIDITKETLMNNIEKEYYVLSPVYSKYPKKTVIKIPVDNKKISMRTLLSKEDVNSIINSIPETETLWIDNDRQRNDEFKTMLRSGNCDDLIVLIRSIYLDKKKRKLDGKKACKGDDEIMQTAEKLINEEFAVILDIRPEEVKSYIKSHIPQ</sequence>
<dbReference type="EMBL" id="WNVC01000018">
    <property type="protein sequence ID" value="MDZ4998854.1"/>
    <property type="molecule type" value="Genomic_DNA"/>
</dbReference>
<reference evidence="11 15" key="2">
    <citation type="journal article" date="2018" name="BMC Genomics">
        <title>Whole genome analysis reveals the diversity and evolutionary relationships between necrotic enteritis-causing strains of Clostridium perfringens.</title>
        <authorList>
            <person name="Lacey J.A."/>
            <person name="Allnutt T.R."/>
            <person name="Vezina B."/>
            <person name="Van T.T.H."/>
            <person name="Stent T."/>
            <person name="Han X."/>
            <person name="Rood J.I."/>
            <person name="Wade B."/>
            <person name="Keyburn A.L."/>
            <person name="Seeman T."/>
            <person name="Chen H."/>
            <person name="Haring V."/>
            <person name="Johanesen P.A."/>
            <person name="Lyras D."/>
            <person name="Moore R.J."/>
        </authorList>
    </citation>
    <scope>NUCLEOTIDE SEQUENCE [LARGE SCALE GENOMIC DNA]</scope>
    <source>
        <strain evidence="11 15">EUR-NE15</strain>
    </source>
</reference>
<evidence type="ECO:0000313" key="8">
    <source>
        <dbReference type="EMBL" id="MDZ5010000.1"/>
    </source>
</evidence>
<dbReference type="PANTHER" id="PTHR38447:SF1">
    <property type="entry name" value="RNA POLYMERASE-BINDING TRANSCRIPTION FACTOR CARD"/>
    <property type="match status" value="1"/>
</dbReference>
<dbReference type="PANTHER" id="PTHR38447">
    <property type="entry name" value="TRANSCRIPTION FACTOR YDEB-RELATED"/>
    <property type="match status" value="1"/>
</dbReference>
<protein>
    <submittedName>
        <fullName evidence="2">CarD family transcriptional regulator</fullName>
    </submittedName>
</protein>
<dbReference type="Gene3D" id="2.40.10.170">
    <property type="match status" value="1"/>
</dbReference>
<dbReference type="Proteomes" id="UP001288778">
    <property type="component" value="Unassembled WGS sequence"/>
</dbReference>
<evidence type="ECO:0000313" key="12">
    <source>
        <dbReference type="EMBL" id="RQN23159.1"/>
    </source>
</evidence>
<dbReference type="RefSeq" id="WP_003464290.1">
    <property type="nucleotide sequence ID" value="NZ_AP026870.1"/>
</dbReference>
<dbReference type="EMBL" id="UAWG01000006">
    <property type="protein sequence ID" value="SQB59606.1"/>
    <property type="molecule type" value="Genomic_DNA"/>
</dbReference>
<dbReference type="SMART" id="SM01058">
    <property type="entry name" value="CarD_TRCF"/>
    <property type="match status" value="1"/>
</dbReference>
<evidence type="ECO:0000313" key="9">
    <source>
        <dbReference type="EMBL" id="MDZ5033335.1"/>
    </source>
</evidence>
<dbReference type="SUPFAM" id="SSF141259">
    <property type="entry name" value="CarD-like"/>
    <property type="match status" value="1"/>
</dbReference>
<reference evidence="13 16" key="4">
    <citation type="submission" date="2018-06" db="EMBL/GenBank/DDBJ databases">
        <authorList>
            <consortium name="Pathogen Informatics"/>
            <person name="Doyle S."/>
        </authorList>
    </citation>
    <scope>NUCLEOTIDE SEQUENCE [LARGE SCALE GENOMIC DNA]</scope>
    <source>
        <strain evidence="13 16">NCTC10719</strain>
    </source>
</reference>
<evidence type="ECO:0000313" key="6">
    <source>
        <dbReference type="EMBL" id="MDZ4908851.1"/>
    </source>
</evidence>
<evidence type="ECO:0000313" key="4">
    <source>
        <dbReference type="EMBL" id="MBO3359947.1"/>
    </source>
</evidence>
<dbReference type="Proteomes" id="UP000668068">
    <property type="component" value="Unassembled WGS sequence"/>
</dbReference>
<dbReference type="EMBL" id="JAENRE010000009">
    <property type="protein sequence ID" value="MBO3417736.1"/>
    <property type="molecule type" value="Genomic_DNA"/>
</dbReference>
<reference evidence="4 18" key="8">
    <citation type="submission" date="2020-12" db="EMBL/GenBank/DDBJ databases">
        <title>Comparative genomics of Clostridium perfringens reveals patterns of host-associated phylogenetic clades and virulence factors.</title>
        <authorList>
            <person name="Smith A.H."/>
            <person name="Geier R."/>
        </authorList>
    </citation>
    <scope>NUCLEOTIDE SEQUENCE</scope>
    <source>
        <strain evidence="5 18">CHD15829P</strain>
        <strain evidence="4">CHD30677R</strain>
    </source>
</reference>
<evidence type="ECO:0000313" key="10">
    <source>
        <dbReference type="EMBL" id="MDZ7542236.1"/>
    </source>
</evidence>
<dbReference type="Proteomes" id="UP000668358">
    <property type="component" value="Unassembled WGS sequence"/>
</dbReference>
<dbReference type="OrthoDB" id="9786074at2"/>
<feature type="domain" description="CarD-like/TRCF RNAP-interacting" evidence="1">
    <location>
        <begin position="1"/>
        <end position="115"/>
    </location>
</feature>
<name>A0A127EET0_CLOPF</name>
<dbReference type="EMBL" id="CP010994">
    <property type="protein sequence ID" value="AMN34478.1"/>
    <property type="molecule type" value="Genomic_DNA"/>
</dbReference>
<dbReference type="InterPro" id="IPR052531">
    <property type="entry name" value="CarD-like_regulator"/>
</dbReference>
<dbReference type="EMBL" id="DACTBT010000014">
    <property type="protein sequence ID" value="HAT4298796.1"/>
    <property type="molecule type" value="Genomic_DNA"/>
</dbReference>
<dbReference type="Pfam" id="PF02559">
    <property type="entry name" value="CarD_TRCF_RID"/>
    <property type="match status" value="1"/>
</dbReference>
<accession>A0A127EET0</accession>
<dbReference type="Proteomes" id="UP001292368">
    <property type="component" value="Unassembled WGS sequence"/>
</dbReference>
<dbReference type="GeneID" id="93003417"/>
<dbReference type="InterPro" id="IPR036101">
    <property type="entry name" value="CarD-like/TRCF_RID_sf"/>
</dbReference>
<evidence type="ECO:0000313" key="7">
    <source>
        <dbReference type="EMBL" id="MDZ4998854.1"/>
    </source>
</evidence>
<dbReference type="GO" id="GO:0009303">
    <property type="term" value="P:rRNA transcription"/>
    <property type="evidence" value="ECO:0007669"/>
    <property type="project" value="TreeGrafter"/>
</dbReference>
<evidence type="ECO:0000313" key="2">
    <source>
        <dbReference type="EMBL" id="AMN34478.1"/>
    </source>
</evidence>
<dbReference type="EMBL" id="WNVG01000038">
    <property type="protein sequence ID" value="MDZ5033335.1"/>
    <property type="molecule type" value="Genomic_DNA"/>
</dbReference>
<dbReference type="EMBL" id="WNVM01000016">
    <property type="protein sequence ID" value="MDZ5010000.1"/>
    <property type="molecule type" value="Genomic_DNA"/>
</dbReference>
<dbReference type="Gene3D" id="1.20.58.1290">
    <property type="entry name" value="CarD-like, C-terminal domain"/>
    <property type="match status" value="1"/>
</dbReference>
<organism evidence="2 14">
    <name type="scientific">Clostridium perfringens</name>
    <dbReference type="NCBI Taxonomy" id="1502"/>
    <lineage>
        <taxon>Bacteria</taxon>
        <taxon>Bacillati</taxon>
        <taxon>Bacillota</taxon>
        <taxon>Clostridia</taxon>
        <taxon>Eubacteriales</taxon>
        <taxon>Clostridiaceae</taxon>
        <taxon>Clostridium</taxon>
    </lineage>
</organism>
<reference evidence="3" key="7">
    <citation type="submission" date="2020-07" db="EMBL/GenBank/DDBJ databases">
        <authorList>
            <consortium name="NCBI Pathogen Detection Project"/>
        </authorList>
    </citation>
    <scope>NUCLEOTIDE SEQUENCE</scope>
    <source>
        <strain evidence="3">C25</strain>
    </source>
</reference>
<dbReference type="PATRIC" id="fig|1502.156.peg.280"/>
<evidence type="ECO:0000259" key="1">
    <source>
        <dbReference type="SMART" id="SM01058"/>
    </source>
</evidence>
<evidence type="ECO:0000313" key="5">
    <source>
        <dbReference type="EMBL" id="MBO3417736.1"/>
    </source>
</evidence>
<evidence type="ECO:0000313" key="17">
    <source>
        <dbReference type="Proteomes" id="UP000273641"/>
    </source>
</evidence>
<evidence type="ECO:0000313" key="16">
    <source>
        <dbReference type="Proteomes" id="UP000249986"/>
    </source>
</evidence>
<reference evidence="2 14" key="1">
    <citation type="journal article" date="2016" name="PLoS ONE">
        <title>Plasmid Characterization and Chromosome Analysis of Two netF+ Clostridium perfringens Isolates Associated with Foal and Canine Necrotizing Enteritis.</title>
        <authorList>
            <person name="Mehdizadeh Gohari I."/>
            <person name="Kropinski A.M."/>
            <person name="Weese S.J."/>
            <person name="Parreira V.R."/>
            <person name="Whitehead A.E."/>
            <person name="Boerlin P."/>
            <person name="Prescott J.F."/>
        </authorList>
    </citation>
    <scope>NUCLEOTIDE SEQUENCE [LARGE SCALE GENOMIC DNA]</scope>
    <source>
        <strain evidence="2 14">JP838</strain>
    </source>
</reference>
<dbReference type="Proteomes" id="UP000070260">
    <property type="component" value="Chromosome"/>
</dbReference>
<evidence type="ECO:0000313" key="18">
    <source>
        <dbReference type="Proteomes" id="UP000668358"/>
    </source>
</evidence>
<dbReference type="EMBL" id="PJTB01000007">
    <property type="protein sequence ID" value="PWX37068.1"/>
    <property type="molecule type" value="Genomic_DNA"/>
</dbReference>
<gene>
    <name evidence="11" type="ORF">CYK91_14265</name>
    <name evidence="12" type="ORF">EHZ11_13970</name>
    <name evidence="6" type="ORF">GNF68_07185</name>
    <name evidence="8" type="ORF">GNF77_13900</name>
    <name evidence="7" type="ORF">GNF79_07020</name>
    <name evidence="9" type="ORF">GNF81_11130</name>
    <name evidence="10" type="ORF">GNF83_13465</name>
    <name evidence="3" type="ORF">I9063_002176</name>
    <name evidence="2" type="ORF">JFP838_01480</name>
    <name evidence="4" type="ORF">JJB47_14315</name>
    <name evidence="5" type="ORF">JJB78_14675</name>
    <name evidence="13" type="ORF">NCTC10719_01202</name>
</gene>
<dbReference type="Proteomes" id="UP000249986">
    <property type="component" value="Unassembled WGS sequence"/>
</dbReference>
<dbReference type="Proteomes" id="UP001291306">
    <property type="component" value="Unassembled WGS sequence"/>
</dbReference>
<reference evidence="6" key="6">
    <citation type="submission" date="2019-11" db="EMBL/GenBank/DDBJ databases">
        <title>Characterization of Clostridium perfringens isolates from swine manure treated agricultural soils.</title>
        <authorList>
            <person name="Wushke S.T."/>
        </authorList>
    </citation>
    <scope>NUCLEOTIDE SEQUENCE</scope>
    <source>
        <strain evidence="8">V2</strain>
        <strain evidence="9">X15</strain>
        <strain evidence="7">X26</strain>
        <strain evidence="10">X62</strain>
        <strain evidence="6">X94</strain>
    </source>
</reference>
<reference evidence="12 17" key="5">
    <citation type="submission" date="2018-11" db="EMBL/GenBank/DDBJ databases">
        <title>Draft genome sequences of potential pathogenic Clostridium perfringens from environmental surface water in the North West Province, South Africa.</title>
        <authorList>
            <person name="Fourie J.C.J."/>
            <person name="Sanko T.J."/>
            <person name="Bezuidenhout C."/>
            <person name="Mienie C."/>
            <person name="Adeleke R."/>
        </authorList>
    </citation>
    <scope>NUCLEOTIDE SEQUENCE [LARGE SCALE GENOMIC DNA]</scope>
    <source>
        <strain evidence="12 17">SC4-C13</strain>
    </source>
</reference>
<dbReference type="InterPro" id="IPR003711">
    <property type="entry name" value="CarD-like/TRCF_RID"/>
</dbReference>
<evidence type="ECO:0000313" key="14">
    <source>
        <dbReference type="Proteomes" id="UP000070260"/>
    </source>
</evidence>
<evidence type="ECO:0000313" key="15">
    <source>
        <dbReference type="Proteomes" id="UP000247117"/>
    </source>
</evidence>
<evidence type="ECO:0000313" key="3">
    <source>
        <dbReference type="EMBL" id="HAT4298796.1"/>
    </source>
</evidence>
<dbReference type="InterPro" id="IPR042215">
    <property type="entry name" value="CarD-like_C"/>
</dbReference>